<keyword evidence="5 10" id="KW-0175">Coiled coil</keyword>
<accession>W6MU43</accession>
<dbReference type="GeneID" id="34522240"/>
<evidence type="ECO:0000256" key="7">
    <source>
        <dbReference type="ARBA" id="ARBA00023274"/>
    </source>
</evidence>
<evidence type="ECO:0000256" key="6">
    <source>
        <dbReference type="ARBA" id="ARBA00023242"/>
    </source>
</evidence>
<dbReference type="OrthoDB" id="448446at2759"/>
<dbReference type="GO" id="GO:0030686">
    <property type="term" value="C:90S preribosome"/>
    <property type="evidence" value="ECO:0007669"/>
    <property type="project" value="TreeGrafter"/>
</dbReference>
<evidence type="ECO:0000256" key="4">
    <source>
        <dbReference type="ARBA" id="ARBA00022552"/>
    </source>
</evidence>
<evidence type="ECO:0000256" key="11">
    <source>
        <dbReference type="SAM" id="MobiDB-lite"/>
    </source>
</evidence>
<keyword evidence="13" id="KW-1185">Reference proteome</keyword>
<dbReference type="PANTHER" id="PTHR21738">
    <property type="entry name" value="RIBOSOMAL RNA PROCESSING PROTEIN 36 HOMOLOG"/>
    <property type="match status" value="1"/>
</dbReference>
<evidence type="ECO:0000256" key="5">
    <source>
        <dbReference type="ARBA" id="ARBA00023054"/>
    </source>
</evidence>
<dbReference type="GO" id="GO:0000462">
    <property type="term" value="P:maturation of SSU-rRNA from tricistronic rRNA transcript (SSU-rRNA, 5.8S rRNA, LSU-rRNA)"/>
    <property type="evidence" value="ECO:0007669"/>
    <property type="project" value="TreeGrafter"/>
</dbReference>
<evidence type="ECO:0000256" key="8">
    <source>
        <dbReference type="ARBA" id="ARBA00025053"/>
    </source>
</evidence>
<evidence type="ECO:0000256" key="2">
    <source>
        <dbReference type="ARBA" id="ARBA00009418"/>
    </source>
</evidence>
<reference evidence="12" key="2">
    <citation type="submission" date="2014-02" db="EMBL/GenBank/DDBJ databases">
        <title>Complete DNA sequence of /Kuraishia capsulata/ illustrates novel genomic features among budding yeasts (/Saccharomycotina/).</title>
        <authorList>
            <person name="Morales L."/>
            <person name="Noel B."/>
            <person name="Porcel B."/>
            <person name="Marcet-Houben M."/>
            <person name="Hullo M-F."/>
            <person name="Sacerdot C."/>
            <person name="Tekaia F."/>
            <person name="Leh-Louis V."/>
            <person name="Despons L."/>
            <person name="Khanna V."/>
            <person name="Aury J-M."/>
            <person name="Barbe V."/>
            <person name="Couloux A."/>
            <person name="Labadie K."/>
            <person name="Pelletier E."/>
            <person name="Souciet J-L."/>
            <person name="Boekhout T."/>
            <person name="Gabaldon T."/>
            <person name="Wincker P."/>
            <person name="Dujon B."/>
        </authorList>
    </citation>
    <scope>NUCLEOTIDE SEQUENCE</scope>
    <source>
        <strain evidence="12">CBS 1993</strain>
    </source>
</reference>
<feature type="coiled-coil region" evidence="10">
    <location>
        <begin position="80"/>
        <end position="107"/>
    </location>
</feature>
<sequence length="171" mass="20483">MAEKKHKHAPREESSKKPVSKVREIPGLETKKQQNDIRFDSAFGKVDEDKVLQNYSFLNKYRQNELADLIKMSRDKKLTSKMDEEQLDELNLKISRLRSRLDVIKNREIEAKVVKDYGKQHHGRFLNHRDKQKLVNMKKYETLSGKQREKVIERKRKRKLGKEMKRFGFDK</sequence>
<evidence type="ECO:0000313" key="12">
    <source>
        <dbReference type="EMBL" id="CDK28862.1"/>
    </source>
</evidence>
<reference evidence="12" key="1">
    <citation type="submission" date="2013-12" db="EMBL/GenBank/DDBJ databases">
        <authorList>
            <person name="Genoscope - CEA"/>
        </authorList>
    </citation>
    <scope>NUCLEOTIDE SEQUENCE</scope>
    <source>
        <strain evidence="12">CBS 1993</strain>
    </source>
</reference>
<dbReference type="EMBL" id="HG793130">
    <property type="protein sequence ID" value="CDK28862.1"/>
    <property type="molecule type" value="Genomic_DNA"/>
</dbReference>
<organism evidence="12 13">
    <name type="scientific">Kuraishia capsulata CBS 1993</name>
    <dbReference type="NCBI Taxonomy" id="1382522"/>
    <lineage>
        <taxon>Eukaryota</taxon>
        <taxon>Fungi</taxon>
        <taxon>Dikarya</taxon>
        <taxon>Ascomycota</taxon>
        <taxon>Saccharomycotina</taxon>
        <taxon>Pichiomycetes</taxon>
        <taxon>Pichiales</taxon>
        <taxon>Pichiaceae</taxon>
        <taxon>Kuraishia</taxon>
    </lineage>
</organism>
<comment type="similarity">
    <text evidence="2 9">Belongs to the RRP36 family.</text>
</comment>
<keyword evidence="6 9" id="KW-0539">Nucleus</keyword>
<comment type="function">
    <text evidence="8 9">Component of the 90S pre-ribosome involved in the maturation of rRNAs. Required for early cleavages of the pre-RNAs in the 40S ribosomal subunit maturation pathway.</text>
</comment>
<evidence type="ECO:0000256" key="1">
    <source>
        <dbReference type="ARBA" id="ARBA00004604"/>
    </source>
</evidence>
<dbReference type="InterPro" id="IPR009292">
    <property type="entry name" value="RRP36"/>
</dbReference>
<evidence type="ECO:0000256" key="10">
    <source>
        <dbReference type="SAM" id="Coils"/>
    </source>
</evidence>
<dbReference type="AlphaFoldDB" id="W6MU43"/>
<keyword evidence="7 9" id="KW-0687">Ribonucleoprotein</keyword>
<protein>
    <recommendedName>
        <fullName evidence="9">rRNA biogenesis protein RRP36</fullName>
    </recommendedName>
</protein>
<evidence type="ECO:0000313" key="13">
    <source>
        <dbReference type="Proteomes" id="UP000019384"/>
    </source>
</evidence>
<dbReference type="RefSeq" id="XP_022460852.1">
    <property type="nucleotide sequence ID" value="XM_022605973.1"/>
</dbReference>
<dbReference type="Proteomes" id="UP000019384">
    <property type="component" value="Unassembled WGS sequence"/>
</dbReference>
<dbReference type="PANTHER" id="PTHR21738:SF0">
    <property type="entry name" value="RIBOSOMAL RNA PROCESSING PROTEIN 36 HOMOLOG"/>
    <property type="match status" value="1"/>
</dbReference>
<keyword evidence="4 9" id="KW-0698">rRNA processing</keyword>
<comment type="subunit">
    <text evidence="9">Associates with 90S and pre-40S pre-ribosomal particles.</text>
</comment>
<dbReference type="GO" id="GO:0005730">
    <property type="term" value="C:nucleolus"/>
    <property type="evidence" value="ECO:0007669"/>
    <property type="project" value="UniProtKB-SubCell"/>
</dbReference>
<feature type="compositionally biased region" description="Basic and acidic residues" evidence="11">
    <location>
        <begin position="10"/>
        <end position="33"/>
    </location>
</feature>
<comment type="subcellular location">
    <subcellularLocation>
        <location evidence="1 9">Nucleus</location>
        <location evidence="1 9">Nucleolus</location>
    </subcellularLocation>
</comment>
<dbReference type="Pfam" id="PF06102">
    <property type="entry name" value="RRP36"/>
    <property type="match status" value="1"/>
</dbReference>
<evidence type="ECO:0000256" key="3">
    <source>
        <dbReference type="ARBA" id="ARBA00022517"/>
    </source>
</evidence>
<name>W6MU43_9ASCO</name>
<proteinExistence type="inferred from homology"/>
<dbReference type="STRING" id="1382522.W6MU43"/>
<evidence type="ECO:0000256" key="9">
    <source>
        <dbReference type="RuleBase" id="RU368027"/>
    </source>
</evidence>
<dbReference type="HOGENOM" id="CLU_1563104_0_0_1"/>
<feature type="region of interest" description="Disordered" evidence="11">
    <location>
        <begin position="1"/>
        <end position="33"/>
    </location>
</feature>
<keyword evidence="3 9" id="KW-0690">Ribosome biogenesis</keyword>
<gene>
    <name evidence="12" type="ORF">KUCA_T00004847001</name>
</gene>